<gene>
    <name evidence="4" type="ORF">B0T11DRAFT_87213</name>
</gene>
<dbReference type="GO" id="GO:0004181">
    <property type="term" value="F:metallocarboxypeptidase activity"/>
    <property type="evidence" value="ECO:0007669"/>
    <property type="project" value="InterPro"/>
</dbReference>
<organism evidence="4 5">
    <name type="scientific">Plectosphaerella cucumerina</name>
    <dbReference type="NCBI Taxonomy" id="40658"/>
    <lineage>
        <taxon>Eukaryota</taxon>
        <taxon>Fungi</taxon>
        <taxon>Dikarya</taxon>
        <taxon>Ascomycota</taxon>
        <taxon>Pezizomycotina</taxon>
        <taxon>Sordariomycetes</taxon>
        <taxon>Hypocreomycetidae</taxon>
        <taxon>Glomerellales</taxon>
        <taxon>Plectosphaerellaceae</taxon>
        <taxon>Plectosphaerella</taxon>
    </lineage>
</organism>
<dbReference type="EMBL" id="JAGPXD010000003">
    <property type="protein sequence ID" value="KAH7362749.1"/>
    <property type="molecule type" value="Genomic_DNA"/>
</dbReference>
<evidence type="ECO:0000313" key="5">
    <source>
        <dbReference type="Proteomes" id="UP000813385"/>
    </source>
</evidence>
<dbReference type="AlphaFoldDB" id="A0A8K0TDS7"/>
<dbReference type="Proteomes" id="UP000813385">
    <property type="component" value="Unassembled WGS sequence"/>
</dbReference>
<dbReference type="Pfam" id="PF00246">
    <property type="entry name" value="Peptidase_M14"/>
    <property type="match status" value="1"/>
</dbReference>
<keyword evidence="5" id="KW-1185">Reference proteome</keyword>
<comment type="caution">
    <text evidence="4">The sequence shown here is derived from an EMBL/GenBank/DDBJ whole genome shotgun (WGS) entry which is preliminary data.</text>
</comment>
<comment type="similarity">
    <text evidence="1 2">Belongs to the peptidase M14 family.</text>
</comment>
<dbReference type="GO" id="GO:0008270">
    <property type="term" value="F:zinc ion binding"/>
    <property type="evidence" value="ECO:0007669"/>
    <property type="project" value="InterPro"/>
</dbReference>
<dbReference type="InterPro" id="IPR000834">
    <property type="entry name" value="Peptidase_M14"/>
</dbReference>
<dbReference type="Gene3D" id="3.40.630.10">
    <property type="entry name" value="Zn peptidases"/>
    <property type="match status" value="1"/>
</dbReference>
<evidence type="ECO:0000313" key="4">
    <source>
        <dbReference type="EMBL" id="KAH7362749.1"/>
    </source>
</evidence>
<evidence type="ECO:0000259" key="3">
    <source>
        <dbReference type="PROSITE" id="PS52035"/>
    </source>
</evidence>
<feature type="active site" description="Proton donor/acceptor" evidence="2">
    <location>
        <position position="318"/>
    </location>
</feature>
<sequence length="535" mass="58256">MSLPTRLKAGLLAAAYLVNAQRYGENSHTPVVDAPHVAAAFPDVDIDLLSPAFLNPESVPAGFAQLTAPATDQSTLERFLQTLAGRNSWITYHNDLRSEEGRSLPYVRLSTNGTTGGHGNSTATGKIRVYLQGGVHGDEPGGDQALLALLGKFDANQTWAQSVLDKVDLLVLPRYNPDAVAYQSRNHITGFASNGDHALLRSRHTRDVKKLLNDFGPHIALDAHEYTGVFPVAGYIRAQDVLVSPVKNPNIHPDIRNLGEGLFLDNVFGTIKSAGFRTGPYFTTGTSGGVIRITEPSSISNAGHNSWGLGQTLSFLTETRGIRLGTLHFHRRVAAGLTAIEAILQTAVNNSELVYSTIEGARRKFIESDSDIIVVDQARVTDSTIAFISSNGSIVDVPVQFNNNTPSEVILTRPRPEAYIFSPAFEDVAERLRVLGVEVEVLPDEWTGTVETLTVDSVSLESSRNDGIVRSTVVTTPGSREVTFPPGAFRVSTRQKNAAYAFVVLEPENRSSYVTYNLFSLERGEEYPVFRIPRE</sequence>
<accession>A0A8K0TDS7</accession>
<proteinExistence type="inferred from homology"/>
<name>A0A8K0TDS7_9PEZI</name>
<evidence type="ECO:0000256" key="1">
    <source>
        <dbReference type="ARBA" id="ARBA00005988"/>
    </source>
</evidence>
<reference evidence="4" key="1">
    <citation type="journal article" date="2021" name="Nat. Commun.">
        <title>Genetic determinants of endophytism in the Arabidopsis root mycobiome.</title>
        <authorList>
            <person name="Mesny F."/>
            <person name="Miyauchi S."/>
            <person name="Thiergart T."/>
            <person name="Pickel B."/>
            <person name="Atanasova L."/>
            <person name="Karlsson M."/>
            <person name="Huettel B."/>
            <person name="Barry K.W."/>
            <person name="Haridas S."/>
            <person name="Chen C."/>
            <person name="Bauer D."/>
            <person name="Andreopoulos W."/>
            <person name="Pangilinan J."/>
            <person name="LaButti K."/>
            <person name="Riley R."/>
            <person name="Lipzen A."/>
            <person name="Clum A."/>
            <person name="Drula E."/>
            <person name="Henrissat B."/>
            <person name="Kohler A."/>
            <person name="Grigoriev I.V."/>
            <person name="Martin F.M."/>
            <person name="Hacquard S."/>
        </authorList>
    </citation>
    <scope>NUCLEOTIDE SEQUENCE</scope>
    <source>
        <strain evidence="4">MPI-CAGE-AT-0016</strain>
    </source>
</reference>
<protein>
    <recommendedName>
        <fullName evidence="3">Peptidase M14 domain-containing protein</fullName>
    </recommendedName>
</protein>
<feature type="domain" description="Peptidase M14" evidence="3">
    <location>
        <begin position="68"/>
        <end position="347"/>
    </location>
</feature>
<dbReference type="GO" id="GO:0006508">
    <property type="term" value="P:proteolysis"/>
    <property type="evidence" value="ECO:0007669"/>
    <property type="project" value="InterPro"/>
</dbReference>
<evidence type="ECO:0000256" key="2">
    <source>
        <dbReference type="PROSITE-ProRule" id="PRU01379"/>
    </source>
</evidence>
<dbReference type="PROSITE" id="PS52035">
    <property type="entry name" value="PEPTIDASE_M14"/>
    <property type="match status" value="1"/>
</dbReference>
<dbReference type="SUPFAM" id="SSF53187">
    <property type="entry name" value="Zn-dependent exopeptidases"/>
    <property type="match status" value="1"/>
</dbReference>
<dbReference type="OrthoDB" id="3626597at2759"/>